<keyword evidence="1" id="KW-0732">Signal</keyword>
<sequence>MAILRTILAFAVSTGLSAGPAFAYQGGGGDWSMSPSAPPAASAPQDVLTDEAPELLFAASDCSGAASRAARQTGGQVLSVSTQNQGGKTVCVVTVLVPGKGDQRPRKQTITIRP</sequence>
<evidence type="ECO:0000313" key="2">
    <source>
        <dbReference type="EMBL" id="MBP0614759.1"/>
    </source>
</evidence>
<feature type="chain" id="PRO_5046188842" description="Secreted protein" evidence="1">
    <location>
        <begin position="24"/>
        <end position="114"/>
    </location>
</feature>
<accession>A0ABS4BDD7</accession>
<keyword evidence="3" id="KW-1185">Reference proteome</keyword>
<evidence type="ECO:0000313" key="3">
    <source>
        <dbReference type="Proteomes" id="UP000678276"/>
    </source>
</evidence>
<dbReference type="RefSeq" id="WP_209593175.1">
    <property type="nucleotide sequence ID" value="NZ_JAGJCF010000002.1"/>
</dbReference>
<dbReference type="Proteomes" id="UP000678276">
    <property type="component" value="Unassembled WGS sequence"/>
</dbReference>
<evidence type="ECO:0000256" key="1">
    <source>
        <dbReference type="SAM" id="SignalP"/>
    </source>
</evidence>
<evidence type="ECO:0008006" key="4">
    <source>
        <dbReference type="Google" id="ProtNLM"/>
    </source>
</evidence>
<feature type="signal peptide" evidence="1">
    <location>
        <begin position="1"/>
        <end position="23"/>
    </location>
</feature>
<dbReference type="EMBL" id="JAGJCF010000002">
    <property type="protein sequence ID" value="MBP0614759.1"/>
    <property type="molecule type" value="Genomic_DNA"/>
</dbReference>
<reference evidence="2 3" key="1">
    <citation type="submission" date="2021-04" db="EMBL/GenBank/DDBJ databases">
        <title>Whole genome sequence of Jiella sp. KSK16Y-1.</title>
        <authorList>
            <person name="Tuo L."/>
        </authorList>
    </citation>
    <scope>NUCLEOTIDE SEQUENCE [LARGE SCALE GENOMIC DNA]</scope>
    <source>
        <strain evidence="2 3">KSK16Y-1</strain>
    </source>
</reference>
<comment type="caution">
    <text evidence="2">The sequence shown here is derived from an EMBL/GenBank/DDBJ whole genome shotgun (WGS) entry which is preliminary data.</text>
</comment>
<organism evidence="2 3">
    <name type="scientific">Jiella mangrovi</name>
    <dbReference type="NCBI Taxonomy" id="2821407"/>
    <lineage>
        <taxon>Bacteria</taxon>
        <taxon>Pseudomonadati</taxon>
        <taxon>Pseudomonadota</taxon>
        <taxon>Alphaproteobacteria</taxon>
        <taxon>Hyphomicrobiales</taxon>
        <taxon>Aurantimonadaceae</taxon>
        <taxon>Jiella</taxon>
    </lineage>
</organism>
<gene>
    <name evidence="2" type="ORF">J6595_04105</name>
</gene>
<protein>
    <recommendedName>
        <fullName evidence="4">Secreted protein</fullName>
    </recommendedName>
</protein>
<name>A0ABS4BDD7_9HYPH</name>
<proteinExistence type="predicted"/>